<dbReference type="AlphaFoldDB" id="B6JYJ0"/>
<dbReference type="Proteomes" id="UP000001744">
    <property type="component" value="Unassembled WGS sequence"/>
</dbReference>
<dbReference type="Pfam" id="PF02545">
    <property type="entry name" value="Maf"/>
    <property type="match status" value="1"/>
</dbReference>
<dbReference type="RefSeq" id="XP_002172901.1">
    <property type="nucleotide sequence ID" value="XM_002172865.2"/>
</dbReference>
<evidence type="ECO:0000256" key="1">
    <source>
        <dbReference type="ARBA" id="ARBA00001968"/>
    </source>
</evidence>
<dbReference type="CDD" id="cd00555">
    <property type="entry name" value="Maf"/>
    <property type="match status" value="1"/>
</dbReference>
<comment type="cofactor">
    <cofactor evidence="1">
        <name>a divalent metal cation</name>
        <dbReference type="ChEBI" id="CHEBI:60240"/>
    </cofactor>
</comment>
<dbReference type="HOGENOM" id="CLU_040416_0_2_1"/>
<evidence type="ECO:0000256" key="2">
    <source>
        <dbReference type="ARBA" id="ARBA00022801"/>
    </source>
</evidence>
<dbReference type="PIRSF" id="PIRSF006305">
    <property type="entry name" value="Maf"/>
    <property type="match status" value="1"/>
</dbReference>
<dbReference type="InterPro" id="IPR003697">
    <property type="entry name" value="Maf-like"/>
</dbReference>
<dbReference type="VEuPathDB" id="FungiDB:SJAG_01651"/>
<protein>
    <submittedName>
        <fullName evidence="3">Maf-like protein</fullName>
    </submittedName>
</protein>
<dbReference type="Gene3D" id="3.90.950.10">
    <property type="match status" value="1"/>
</dbReference>
<dbReference type="EMBL" id="KE651168">
    <property type="protein sequence ID" value="EEB06608.1"/>
    <property type="molecule type" value="Genomic_DNA"/>
</dbReference>
<dbReference type="eggNOG" id="KOG1509">
    <property type="taxonomic scope" value="Eukaryota"/>
</dbReference>
<keyword evidence="5" id="KW-1185">Reference proteome</keyword>
<sequence length="234" mass="26160">MTEGPPSYESHFTLELGLHRELRGKRVVLASGSPRRKEIMAQMGFPEVEVCVSGFEENLDKNSMTPWEYVSQTSAKKAMAVYEKLSEDEEAPEMVIAADTILVLGHEVIEKPCDEKQHFAMLKRLRDSNTPHRVFTAITVIAPMDVPIHPGYVMKSHLEETRVKFDPELTDDFLQAYVRCGEGLDKAGGYGIQGKGALLIESIQGDYNNIVGLPVRATFKLMEDALNESTDHGY</sequence>
<dbReference type="PANTHER" id="PTHR43213">
    <property type="entry name" value="BIFUNCTIONAL DTTP/UTP PYROPHOSPHATASE/METHYLTRANSFERASE PROTEIN-RELATED"/>
    <property type="match status" value="1"/>
</dbReference>
<dbReference type="GO" id="GO:0047429">
    <property type="term" value="F:nucleoside triphosphate diphosphatase activity"/>
    <property type="evidence" value="ECO:0000318"/>
    <property type="project" value="GO_Central"/>
</dbReference>
<dbReference type="JaponicusDB" id="SJAG_01651">
    <property type="gene designation" value="ifs1"/>
</dbReference>
<dbReference type="PANTHER" id="PTHR43213:SF5">
    <property type="entry name" value="BIFUNCTIONAL DTTP_UTP PYROPHOSPHATASE_METHYLTRANSFERASE PROTEIN-RELATED"/>
    <property type="match status" value="1"/>
</dbReference>
<evidence type="ECO:0000313" key="4">
    <source>
        <dbReference type="JaponicusDB" id="SJAG_01651"/>
    </source>
</evidence>
<dbReference type="InterPro" id="IPR029001">
    <property type="entry name" value="ITPase-like_fam"/>
</dbReference>
<dbReference type="OrthoDB" id="10267058at2759"/>
<dbReference type="STRING" id="402676.B6JYJ0"/>
<dbReference type="SUPFAM" id="SSF52972">
    <property type="entry name" value="ITPase-like"/>
    <property type="match status" value="1"/>
</dbReference>
<reference evidence="3 5" key="1">
    <citation type="journal article" date="2011" name="Science">
        <title>Comparative functional genomics of the fission yeasts.</title>
        <authorList>
            <person name="Rhind N."/>
            <person name="Chen Z."/>
            <person name="Yassour M."/>
            <person name="Thompson D.A."/>
            <person name="Haas B.J."/>
            <person name="Habib N."/>
            <person name="Wapinski I."/>
            <person name="Roy S."/>
            <person name="Lin M.F."/>
            <person name="Heiman D.I."/>
            <person name="Young S.K."/>
            <person name="Furuya K."/>
            <person name="Guo Y."/>
            <person name="Pidoux A."/>
            <person name="Chen H.M."/>
            <person name="Robbertse B."/>
            <person name="Goldberg J.M."/>
            <person name="Aoki K."/>
            <person name="Bayne E.H."/>
            <person name="Berlin A.M."/>
            <person name="Desjardins C.A."/>
            <person name="Dobbs E."/>
            <person name="Dukaj L."/>
            <person name="Fan L."/>
            <person name="FitzGerald M.G."/>
            <person name="French C."/>
            <person name="Gujja S."/>
            <person name="Hansen K."/>
            <person name="Keifenheim D."/>
            <person name="Levin J.Z."/>
            <person name="Mosher R.A."/>
            <person name="Mueller C.A."/>
            <person name="Pfiffner J."/>
            <person name="Priest M."/>
            <person name="Russ C."/>
            <person name="Smialowska A."/>
            <person name="Swoboda P."/>
            <person name="Sykes S.M."/>
            <person name="Vaughn M."/>
            <person name="Vengrova S."/>
            <person name="Yoder R."/>
            <person name="Zeng Q."/>
            <person name="Allshire R."/>
            <person name="Baulcombe D."/>
            <person name="Birren B.W."/>
            <person name="Brown W."/>
            <person name="Ekwall K."/>
            <person name="Kellis M."/>
            <person name="Leatherwood J."/>
            <person name="Levin H."/>
            <person name="Margalit H."/>
            <person name="Martienssen R."/>
            <person name="Nieduszynski C.A."/>
            <person name="Spatafora J.W."/>
            <person name="Friedman N."/>
            <person name="Dalgaard J.Z."/>
            <person name="Baumann P."/>
            <person name="Niki H."/>
            <person name="Regev A."/>
            <person name="Nusbaum C."/>
        </authorList>
    </citation>
    <scope>NUCLEOTIDE SEQUENCE [LARGE SCALE GENOMIC DNA]</scope>
    <source>
        <strain evidence="5">yFS275 / FY16936</strain>
    </source>
</reference>
<dbReference type="NCBIfam" id="TIGR00172">
    <property type="entry name" value="maf"/>
    <property type="match status" value="1"/>
</dbReference>
<proteinExistence type="inferred from homology"/>
<accession>B6JYJ0</accession>
<keyword evidence="2" id="KW-0378">Hydrolase</keyword>
<organism evidence="3 5">
    <name type="scientific">Schizosaccharomyces japonicus (strain yFS275 / FY16936)</name>
    <name type="common">Fission yeast</name>
    <dbReference type="NCBI Taxonomy" id="402676"/>
    <lineage>
        <taxon>Eukaryota</taxon>
        <taxon>Fungi</taxon>
        <taxon>Dikarya</taxon>
        <taxon>Ascomycota</taxon>
        <taxon>Taphrinomycotina</taxon>
        <taxon>Schizosaccharomycetes</taxon>
        <taxon>Schizosaccharomycetales</taxon>
        <taxon>Schizosaccharomycetaceae</taxon>
        <taxon>Schizosaccharomyces</taxon>
    </lineage>
</organism>
<gene>
    <name evidence="4" type="primary">ifs1</name>
    <name evidence="3" type="ORF">SJAG_01651</name>
</gene>
<evidence type="ECO:0000313" key="3">
    <source>
        <dbReference type="EMBL" id="EEB06608.1"/>
    </source>
</evidence>
<evidence type="ECO:0000313" key="5">
    <source>
        <dbReference type="Proteomes" id="UP000001744"/>
    </source>
</evidence>
<dbReference type="OMA" id="VIGCDSV"/>
<dbReference type="GeneID" id="7052341"/>
<dbReference type="HAMAP" id="MF_00528">
    <property type="entry name" value="Maf"/>
    <property type="match status" value="1"/>
</dbReference>
<name>B6JYJ0_SCHJY</name>